<comment type="caution">
    <text evidence="1">The sequence shown here is derived from an EMBL/GenBank/DDBJ whole genome shotgun (WGS) entry which is preliminary data.</text>
</comment>
<evidence type="ECO:0000313" key="2">
    <source>
        <dbReference type="Proteomes" id="UP000299102"/>
    </source>
</evidence>
<proteinExistence type="predicted"/>
<protein>
    <submittedName>
        <fullName evidence="1">Uncharacterized protein</fullName>
    </submittedName>
</protein>
<gene>
    <name evidence="1" type="ORF">EVAR_44808_1</name>
</gene>
<name>A0A4C1X9M5_EUMVA</name>
<dbReference type="Proteomes" id="UP000299102">
    <property type="component" value="Unassembled WGS sequence"/>
</dbReference>
<dbReference type="AlphaFoldDB" id="A0A4C1X9M5"/>
<reference evidence="1 2" key="1">
    <citation type="journal article" date="2019" name="Commun. Biol.">
        <title>The bagworm genome reveals a unique fibroin gene that provides high tensile strength.</title>
        <authorList>
            <person name="Kono N."/>
            <person name="Nakamura H."/>
            <person name="Ohtoshi R."/>
            <person name="Tomita M."/>
            <person name="Numata K."/>
            <person name="Arakawa K."/>
        </authorList>
    </citation>
    <scope>NUCLEOTIDE SEQUENCE [LARGE SCALE GENOMIC DNA]</scope>
</reference>
<sequence length="169" mass="18523">MHKRARRRRCGAACFPTRARAGAGDLSERLRCYCGEAVLRLTWPHHENGPVRPVRHHTLTEYRCEVTASTVSFGPVNKSSSDSFLFPALTPPFINPFPLPSTHSPSIRYPILNEEIGNNAKVILLKLQLSMGGGISSGSRGHMPLENAIEVITLMTSVAENCAKASMIN</sequence>
<organism evidence="1 2">
    <name type="scientific">Eumeta variegata</name>
    <name type="common">Bagworm moth</name>
    <name type="synonym">Eumeta japonica</name>
    <dbReference type="NCBI Taxonomy" id="151549"/>
    <lineage>
        <taxon>Eukaryota</taxon>
        <taxon>Metazoa</taxon>
        <taxon>Ecdysozoa</taxon>
        <taxon>Arthropoda</taxon>
        <taxon>Hexapoda</taxon>
        <taxon>Insecta</taxon>
        <taxon>Pterygota</taxon>
        <taxon>Neoptera</taxon>
        <taxon>Endopterygota</taxon>
        <taxon>Lepidoptera</taxon>
        <taxon>Glossata</taxon>
        <taxon>Ditrysia</taxon>
        <taxon>Tineoidea</taxon>
        <taxon>Psychidae</taxon>
        <taxon>Oiketicinae</taxon>
        <taxon>Eumeta</taxon>
    </lineage>
</organism>
<dbReference type="EMBL" id="BGZK01000765">
    <property type="protein sequence ID" value="GBP59592.1"/>
    <property type="molecule type" value="Genomic_DNA"/>
</dbReference>
<keyword evidence="2" id="KW-1185">Reference proteome</keyword>
<accession>A0A4C1X9M5</accession>
<evidence type="ECO:0000313" key="1">
    <source>
        <dbReference type="EMBL" id="GBP59592.1"/>
    </source>
</evidence>